<accession>A0AAW0B6T0</accession>
<evidence type="ECO:0000313" key="2">
    <source>
        <dbReference type="Proteomes" id="UP001383192"/>
    </source>
</evidence>
<organism evidence="1 2">
    <name type="scientific">Paramarasmius palmivorus</name>
    <dbReference type="NCBI Taxonomy" id="297713"/>
    <lineage>
        <taxon>Eukaryota</taxon>
        <taxon>Fungi</taxon>
        <taxon>Dikarya</taxon>
        <taxon>Basidiomycota</taxon>
        <taxon>Agaricomycotina</taxon>
        <taxon>Agaricomycetes</taxon>
        <taxon>Agaricomycetidae</taxon>
        <taxon>Agaricales</taxon>
        <taxon>Marasmiineae</taxon>
        <taxon>Marasmiaceae</taxon>
        <taxon>Paramarasmius</taxon>
    </lineage>
</organism>
<proteinExistence type="predicted"/>
<sequence>MGCDARSQEGLDAEYKILVSQFGVLYLVGSGVLHFDQYMRRQDEEFRYLAVVKNVQDSWSGCFGVMLGEKGISWESKRPTNSMYLQGKRIQGPGQSEAKKTDGTSATFKTSRLHVRSLLLGHLDATLLRFSGGIAQQVRRIGGLSRKSNLISEKALFRRSETKAYENGDTGSKLDG</sequence>
<feature type="non-terminal residue" evidence="1">
    <location>
        <position position="176"/>
    </location>
</feature>
<name>A0AAW0B6T0_9AGAR</name>
<protein>
    <submittedName>
        <fullName evidence="1">Uncharacterized protein</fullName>
    </submittedName>
</protein>
<reference evidence="1 2" key="1">
    <citation type="submission" date="2024-01" db="EMBL/GenBank/DDBJ databases">
        <title>A draft genome for a cacao thread blight-causing isolate of Paramarasmius palmivorus.</title>
        <authorList>
            <person name="Baruah I.K."/>
            <person name="Bukari Y."/>
            <person name="Amoako-Attah I."/>
            <person name="Meinhardt L.W."/>
            <person name="Bailey B.A."/>
            <person name="Cohen S.P."/>
        </authorList>
    </citation>
    <scope>NUCLEOTIDE SEQUENCE [LARGE SCALE GENOMIC DNA]</scope>
    <source>
        <strain evidence="1 2">GH-12</strain>
    </source>
</reference>
<comment type="caution">
    <text evidence="1">The sequence shown here is derived from an EMBL/GenBank/DDBJ whole genome shotgun (WGS) entry which is preliminary data.</text>
</comment>
<evidence type="ECO:0000313" key="1">
    <source>
        <dbReference type="EMBL" id="KAK7021834.1"/>
    </source>
</evidence>
<dbReference type="AlphaFoldDB" id="A0AAW0B6T0"/>
<gene>
    <name evidence="1" type="ORF">VNI00_017220</name>
</gene>
<keyword evidence="2" id="KW-1185">Reference proteome</keyword>
<dbReference type="Proteomes" id="UP001383192">
    <property type="component" value="Unassembled WGS sequence"/>
</dbReference>
<dbReference type="EMBL" id="JAYKXP010000161">
    <property type="protein sequence ID" value="KAK7021834.1"/>
    <property type="molecule type" value="Genomic_DNA"/>
</dbReference>